<dbReference type="RefSeq" id="WP_048081994.1">
    <property type="nucleotide sequence ID" value="NZ_JAPVER010000020.1"/>
</dbReference>
<comment type="caution">
    <text evidence="2">The sequence shown here is derived from an EMBL/GenBank/DDBJ whole genome shotgun (WGS) entry which is preliminary data.</text>
</comment>
<sequence>MVKGKVIKRNNFDNFWFECHPNPKFKKFNAIRVNEIDGMREDIKKALVEAIIDHHITPEKIDSREELKDLGYDITADLILDIPKSSRTKKGNFGEIISSEHLCQRYNYEMPVFKLRHSANPNVPMPGEDILAFNIVNDEIKTLCIGEAKVLTRYNSRTVNEAHERLDYTYEVRPTSLSLVYTALKDVDKKLAFELLKLMGTLGKHSFPRHNWIFIITDNKPRDPFKPISERSEIVENLSVISIHLPDLNKFIDEIFEKCVAEVKNV</sequence>
<dbReference type="AlphaFoldDB" id="A0A9E5A0C3"/>
<dbReference type="Pfam" id="PF08878">
    <property type="entry name" value="HamA"/>
    <property type="match status" value="1"/>
</dbReference>
<feature type="domain" description="Anti-bacteriophage protein A/HamA C-terminal" evidence="1">
    <location>
        <begin position="12"/>
        <end position="259"/>
    </location>
</feature>
<protein>
    <submittedName>
        <fullName evidence="2">SAVED domain-containing protein</fullName>
    </submittedName>
</protein>
<proteinExistence type="predicted"/>
<keyword evidence="4" id="KW-1185">Reference proteome</keyword>
<dbReference type="InterPro" id="IPR014976">
    <property type="entry name" value="AbpA_HamA_C"/>
</dbReference>
<name>A0A9E5A0C3_9EURY</name>
<evidence type="ECO:0000313" key="2">
    <source>
        <dbReference type="EMBL" id="MCZ3365675.1"/>
    </source>
</evidence>
<dbReference type="EMBL" id="JAPVES010000024">
    <property type="protein sequence ID" value="MCZ3371139.1"/>
    <property type="molecule type" value="Genomic_DNA"/>
</dbReference>
<gene>
    <name evidence="3" type="ORF">O3H35_00655</name>
    <name evidence="2" type="ORF">O3H54_07240</name>
</gene>
<evidence type="ECO:0000313" key="4">
    <source>
        <dbReference type="Proteomes" id="UP001068021"/>
    </source>
</evidence>
<organism evidence="2 4">
    <name type="scientific">Methanobacterium veterum</name>
    <dbReference type="NCBI Taxonomy" id="408577"/>
    <lineage>
        <taxon>Archaea</taxon>
        <taxon>Methanobacteriati</taxon>
        <taxon>Methanobacteriota</taxon>
        <taxon>Methanomada group</taxon>
        <taxon>Methanobacteria</taxon>
        <taxon>Methanobacteriales</taxon>
        <taxon>Methanobacteriaceae</taxon>
        <taxon>Methanobacterium</taxon>
    </lineage>
</organism>
<dbReference type="EMBL" id="JAPVER010000020">
    <property type="protein sequence ID" value="MCZ3365675.1"/>
    <property type="molecule type" value="Genomic_DNA"/>
</dbReference>
<evidence type="ECO:0000259" key="1">
    <source>
        <dbReference type="Pfam" id="PF08878"/>
    </source>
</evidence>
<reference evidence="2" key="1">
    <citation type="submission" date="2022-12" db="EMBL/GenBank/DDBJ databases">
        <title>Reclassification of two methanogenic archaea species isolated from the Kolyma lowland permafrost.</title>
        <authorList>
            <person name="Trubitsyn V.E."/>
            <person name="Rivkina E.M."/>
            <person name="Shcherbakova V.A."/>
        </authorList>
    </citation>
    <scope>NUCLEOTIDE SEQUENCE</scope>
    <source>
        <strain evidence="2">M2</strain>
        <strain evidence="3">MK4</strain>
    </source>
</reference>
<evidence type="ECO:0000313" key="3">
    <source>
        <dbReference type="EMBL" id="MCZ3371139.1"/>
    </source>
</evidence>
<dbReference type="Proteomes" id="UP001068021">
    <property type="component" value="Unassembled WGS sequence"/>
</dbReference>
<dbReference type="Proteomes" id="UP001074446">
    <property type="component" value="Unassembled WGS sequence"/>
</dbReference>
<accession>A0A9E5A0C3</accession>